<evidence type="ECO:0000313" key="2">
    <source>
        <dbReference type="EMBL" id="SDK94636.1"/>
    </source>
</evidence>
<feature type="compositionally biased region" description="Basic and acidic residues" evidence="1">
    <location>
        <begin position="137"/>
        <end position="156"/>
    </location>
</feature>
<evidence type="ECO:0000313" key="3">
    <source>
        <dbReference type="Proteomes" id="UP000198882"/>
    </source>
</evidence>
<name>A0A1G9G1X6_9EURY</name>
<dbReference type="RefSeq" id="WP_245724296.1">
    <property type="nucleotide sequence ID" value="NZ_FNFE01000008.1"/>
</dbReference>
<keyword evidence="3" id="KW-1185">Reference proteome</keyword>
<dbReference type="AlphaFoldDB" id="A0A1G9G1X6"/>
<feature type="region of interest" description="Disordered" evidence="1">
    <location>
        <begin position="122"/>
        <end position="156"/>
    </location>
</feature>
<sequence length="156" mass="16182">MTDSRYVVPTGRGYLGTHAVSTGRTVTLSTAVLGDRDWTDRARVHAIAHADGVALVPAAESTEPIAAYVLCTRHDAARIAVGSAAVAELGLEPGDSVRVYDLAVIDDRPGLLLVDAADDPCLEADGDAGVDDERDAEADGERDAEADGERDAGAEP</sequence>
<dbReference type="EMBL" id="FNFE01000008">
    <property type="protein sequence ID" value="SDK94636.1"/>
    <property type="molecule type" value="Genomic_DNA"/>
</dbReference>
<protein>
    <submittedName>
        <fullName evidence="2">Uncharacterized protein</fullName>
    </submittedName>
</protein>
<proteinExistence type="predicted"/>
<dbReference type="Proteomes" id="UP000198882">
    <property type="component" value="Unassembled WGS sequence"/>
</dbReference>
<organism evidence="2 3">
    <name type="scientific">Natronorubrum texcoconense</name>
    <dbReference type="NCBI Taxonomy" id="1095776"/>
    <lineage>
        <taxon>Archaea</taxon>
        <taxon>Methanobacteriati</taxon>
        <taxon>Methanobacteriota</taxon>
        <taxon>Stenosarchaea group</taxon>
        <taxon>Halobacteria</taxon>
        <taxon>Halobacteriales</taxon>
        <taxon>Natrialbaceae</taxon>
        <taxon>Natronorubrum</taxon>
    </lineage>
</organism>
<reference evidence="3" key="1">
    <citation type="submission" date="2016-10" db="EMBL/GenBank/DDBJ databases">
        <authorList>
            <person name="Varghese N."/>
            <person name="Submissions S."/>
        </authorList>
    </citation>
    <scope>NUCLEOTIDE SEQUENCE [LARGE SCALE GENOMIC DNA]</scope>
    <source>
        <strain evidence="3">B4,CECT 8067,JCM 17497</strain>
    </source>
</reference>
<feature type="compositionally biased region" description="Acidic residues" evidence="1">
    <location>
        <begin position="122"/>
        <end position="136"/>
    </location>
</feature>
<evidence type="ECO:0000256" key="1">
    <source>
        <dbReference type="SAM" id="MobiDB-lite"/>
    </source>
</evidence>
<dbReference type="STRING" id="1095776.SAMN04515672_4385"/>
<accession>A0A1G9G1X6</accession>
<gene>
    <name evidence="2" type="ORF">SAMN04515672_4385</name>
</gene>